<protein>
    <submittedName>
        <fullName evidence="1">VOC family protein</fullName>
    </submittedName>
</protein>
<accession>A0ACC6P8Y8</accession>
<organism evidence="1 2">
    <name type="scientific">Saccharibacillus sacchari</name>
    <dbReference type="NCBI Taxonomy" id="456493"/>
    <lineage>
        <taxon>Bacteria</taxon>
        <taxon>Bacillati</taxon>
        <taxon>Bacillota</taxon>
        <taxon>Bacilli</taxon>
        <taxon>Bacillales</taxon>
        <taxon>Paenibacillaceae</taxon>
        <taxon>Saccharibacillus</taxon>
    </lineage>
</organism>
<dbReference type="EMBL" id="JBBKAR010000016">
    <property type="protein sequence ID" value="MEJ8303395.1"/>
    <property type="molecule type" value="Genomic_DNA"/>
</dbReference>
<sequence>MTGRSLPPEESGFFRWPERVCYTNPNLGQSVRFYEKVLGEAPVYLRGKTAYFDIAGLWLALNEEADIPRGDVRHSYTHFAFAVAEEDLTELKQRLQEAQAEILPSRARLADGEGHSFYFRDPDGHLLEFHTGTLAQRLTHYSSLHNESGTEA</sequence>
<comment type="caution">
    <text evidence="1">The sequence shown here is derived from an EMBL/GenBank/DDBJ whole genome shotgun (WGS) entry which is preliminary data.</text>
</comment>
<dbReference type="Proteomes" id="UP001380953">
    <property type="component" value="Unassembled WGS sequence"/>
</dbReference>
<name>A0ACC6P8Y8_9BACL</name>
<evidence type="ECO:0000313" key="2">
    <source>
        <dbReference type="Proteomes" id="UP001380953"/>
    </source>
</evidence>
<reference evidence="1" key="1">
    <citation type="submission" date="2024-03" db="EMBL/GenBank/DDBJ databases">
        <title>Whole genome sequecning of epiphytes from Marcgravia umbellata leaves.</title>
        <authorList>
            <person name="Kumar G."/>
            <person name="Savka M.A."/>
        </authorList>
    </citation>
    <scope>NUCLEOTIDE SEQUENCE</scope>
    <source>
        <strain evidence="1">RIT_BL5</strain>
    </source>
</reference>
<evidence type="ECO:0000313" key="1">
    <source>
        <dbReference type="EMBL" id="MEJ8303395.1"/>
    </source>
</evidence>
<proteinExistence type="predicted"/>
<gene>
    <name evidence="1" type="ORF">WKI47_05625</name>
</gene>
<keyword evidence="2" id="KW-1185">Reference proteome</keyword>